<feature type="compositionally biased region" description="Basic and acidic residues" evidence="1">
    <location>
        <begin position="24"/>
        <end position="33"/>
    </location>
</feature>
<keyword evidence="3" id="KW-1185">Reference proteome</keyword>
<evidence type="ECO:0000313" key="3">
    <source>
        <dbReference type="Proteomes" id="UP000198217"/>
    </source>
</evidence>
<dbReference type="EMBL" id="LT607750">
    <property type="protein sequence ID" value="SCG50364.1"/>
    <property type="molecule type" value="Genomic_DNA"/>
</dbReference>
<reference evidence="2 3" key="1">
    <citation type="submission" date="2016-06" db="EMBL/GenBank/DDBJ databases">
        <authorList>
            <person name="Kjaerup R.B."/>
            <person name="Dalgaard T.S."/>
            <person name="Juul-Madsen H.R."/>
        </authorList>
    </citation>
    <scope>NUCLEOTIDE SEQUENCE [LARGE SCALE GENOMIC DNA]</scope>
    <source>
        <strain evidence="2 3">DSM 43904</strain>
    </source>
</reference>
<dbReference type="Proteomes" id="UP000198217">
    <property type="component" value="Chromosome I"/>
</dbReference>
<sequence length="33" mass="3398">MTLITLAGRPPSASPARPALPPGDRADRATIAR</sequence>
<gene>
    <name evidence="2" type="ORF">GA0070609_2364</name>
</gene>
<dbReference type="AlphaFoldDB" id="A0A1C5HWG4"/>
<evidence type="ECO:0000256" key="1">
    <source>
        <dbReference type="SAM" id="MobiDB-lite"/>
    </source>
</evidence>
<proteinExistence type="predicted"/>
<feature type="region of interest" description="Disordered" evidence="1">
    <location>
        <begin position="1"/>
        <end position="33"/>
    </location>
</feature>
<feature type="compositionally biased region" description="Low complexity" evidence="1">
    <location>
        <begin position="1"/>
        <end position="17"/>
    </location>
</feature>
<organism evidence="2 3">
    <name type="scientific">Micromonospora echinaurantiaca</name>
    <dbReference type="NCBI Taxonomy" id="47857"/>
    <lineage>
        <taxon>Bacteria</taxon>
        <taxon>Bacillati</taxon>
        <taxon>Actinomycetota</taxon>
        <taxon>Actinomycetes</taxon>
        <taxon>Micromonosporales</taxon>
        <taxon>Micromonosporaceae</taxon>
        <taxon>Micromonospora</taxon>
    </lineage>
</organism>
<protein>
    <submittedName>
        <fullName evidence="2">Uncharacterized protein</fullName>
    </submittedName>
</protein>
<name>A0A1C5HWG4_9ACTN</name>
<accession>A0A1C5HWG4</accession>
<evidence type="ECO:0000313" key="2">
    <source>
        <dbReference type="EMBL" id="SCG50364.1"/>
    </source>
</evidence>